<evidence type="ECO:0000256" key="3">
    <source>
        <dbReference type="ARBA" id="ARBA00023125"/>
    </source>
</evidence>
<dbReference type="EnsemblMetazoa" id="AGAP001156-RA">
    <property type="protein sequence ID" value="AGAP001156-PA"/>
    <property type="gene ID" value="AGAP001156"/>
</dbReference>
<feature type="domain" description="Myb-like" evidence="7">
    <location>
        <begin position="256"/>
        <end position="307"/>
    </location>
</feature>
<dbReference type="GO" id="GO:0042795">
    <property type="term" value="P:snRNA transcription by RNA polymerase II"/>
    <property type="evidence" value="ECO:0000318"/>
    <property type="project" value="GO_Central"/>
</dbReference>
<dbReference type="PROSITE" id="PS51294">
    <property type="entry name" value="HTH_MYB"/>
    <property type="match status" value="2"/>
</dbReference>
<dbReference type="STRING" id="7165.A7UVR7"/>
<gene>
    <name evidence="11" type="primary">5667697</name>
    <name evidence="10" type="ORF">AgaP_AGAP001156</name>
</gene>
<evidence type="ECO:0000313" key="10">
    <source>
        <dbReference type="EMBL" id="EDO63291.2"/>
    </source>
</evidence>
<dbReference type="HOGENOM" id="CLU_258015_0_0_1"/>
<feature type="domain" description="Myb-like" evidence="7">
    <location>
        <begin position="314"/>
        <end position="364"/>
    </location>
</feature>
<proteinExistence type="predicted"/>
<keyword evidence="4" id="KW-0804">Transcription</keyword>
<feature type="region of interest" description="Disordered" evidence="6">
    <location>
        <begin position="1241"/>
        <end position="1289"/>
    </location>
</feature>
<dbReference type="InterPro" id="IPR009057">
    <property type="entry name" value="Homeodomain-like_sf"/>
</dbReference>
<dbReference type="SMART" id="SM00717">
    <property type="entry name" value="SANT"/>
    <property type="match status" value="4"/>
</dbReference>
<evidence type="ECO:0000256" key="2">
    <source>
        <dbReference type="ARBA" id="ARBA00023015"/>
    </source>
</evidence>
<reference evidence="10" key="5">
    <citation type="submission" date="2011-05" db="EMBL/GenBank/DDBJ databases">
        <authorList>
            <consortium name="VectorBase"/>
        </authorList>
    </citation>
    <scope>NUCLEOTIDE SEQUENCE</scope>
    <source>
        <strain evidence="10">PEST</strain>
    </source>
</reference>
<evidence type="ECO:0000313" key="12">
    <source>
        <dbReference type="Proteomes" id="UP000007062"/>
    </source>
</evidence>
<dbReference type="Pfam" id="PF13921">
    <property type="entry name" value="Myb_DNA-bind_6"/>
    <property type="match status" value="1"/>
</dbReference>
<dbReference type="InterPro" id="IPR017884">
    <property type="entry name" value="SANT_dom"/>
</dbReference>
<feature type="compositionally biased region" description="Low complexity" evidence="6">
    <location>
        <begin position="1"/>
        <end position="15"/>
    </location>
</feature>
<evidence type="ECO:0000259" key="8">
    <source>
        <dbReference type="PROSITE" id="PS51293"/>
    </source>
</evidence>
<dbReference type="VEuPathDB" id="VectorBase:AGAMI1_014876"/>
<reference evidence="10 12" key="1">
    <citation type="journal article" date="2002" name="Science">
        <title>The genome sequence of the malaria mosquito Anopheles gambiae.</title>
        <authorList>
            <person name="Holt R.A."/>
            <person name="Subramanian G.M."/>
            <person name="Halpern A."/>
            <person name="Sutton G.G."/>
            <person name="Charlab R."/>
            <person name="Nusskern D.R."/>
            <person name="Wincker P."/>
            <person name="Clark A.G."/>
            <person name="Ribeiro J.M."/>
            <person name="Wides R."/>
            <person name="Salzberg S.L."/>
            <person name="Loftus B."/>
            <person name="Yandell M."/>
            <person name="Majoros W.H."/>
            <person name="Rusch D.B."/>
            <person name="Lai Z."/>
            <person name="Kraft C.L."/>
            <person name="Abril J.F."/>
            <person name="Anthouard V."/>
            <person name="Arensburger P."/>
            <person name="Atkinson P.W."/>
            <person name="Baden H."/>
            <person name="de Berardinis V."/>
            <person name="Baldwin D."/>
            <person name="Benes V."/>
            <person name="Biedler J."/>
            <person name="Blass C."/>
            <person name="Bolanos R."/>
            <person name="Boscus D."/>
            <person name="Barnstead M."/>
            <person name="Cai S."/>
            <person name="Center A."/>
            <person name="Chaturverdi K."/>
            <person name="Christophides G.K."/>
            <person name="Chrystal M.A."/>
            <person name="Clamp M."/>
            <person name="Cravchik A."/>
            <person name="Curwen V."/>
            <person name="Dana A."/>
            <person name="Delcher A."/>
            <person name="Dew I."/>
            <person name="Evans C.A."/>
            <person name="Flanigan M."/>
            <person name="Grundschober-Freimoser A."/>
            <person name="Friedli L."/>
            <person name="Gu Z."/>
            <person name="Guan P."/>
            <person name="Guigo R."/>
            <person name="Hillenmeyer M.E."/>
            <person name="Hladun S.L."/>
            <person name="Hogan J.R."/>
            <person name="Hong Y.S."/>
            <person name="Hoover J."/>
            <person name="Jaillon O."/>
            <person name="Ke Z."/>
            <person name="Kodira C."/>
            <person name="Kokoza E."/>
            <person name="Koutsos A."/>
            <person name="Letunic I."/>
            <person name="Levitsky A."/>
            <person name="Liang Y."/>
            <person name="Lin J.J."/>
            <person name="Lobo N.F."/>
            <person name="Lopez J.R."/>
            <person name="Malek J.A."/>
            <person name="McIntosh T.C."/>
            <person name="Meister S."/>
            <person name="Miller J."/>
            <person name="Mobarry C."/>
            <person name="Mongin E."/>
            <person name="Murphy S.D."/>
            <person name="O'Brochta D.A."/>
            <person name="Pfannkoch C."/>
            <person name="Qi R."/>
            <person name="Regier M.A."/>
            <person name="Remington K."/>
            <person name="Shao H."/>
            <person name="Sharakhova M.V."/>
            <person name="Sitter C.D."/>
            <person name="Shetty J."/>
            <person name="Smith T.J."/>
            <person name="Strong R."/>
            <person name="Sun J."/>
            <person name="Thomasova D."/>
            <person name="Ton L.Q."/>
            <person name="Topalis P."/>
            <person name="Tu Z."/>
            <person name="Unger M.F."/>
            <person name="Walenz B."/>
            <person name="Wang A."/>
            <person name="Wang J."/>
            <person name="Wang M."/>
            <person name="Wang X."/>
            <person name="Woodford K.J."/>
            <person name="Wortman J.R."/>
            <person name="Wu M."/>
            <person name="Yao A."/>
            <person name="Zdobnov E.M."/>
            <person name="Zhang H."/>
            <person name="Zhao Q."/>
            <person name="Zhao S."/>
            <person name="Zhu S.C."/>
            <person name="Zhimulev I."/>
            <person name="Coluzzi M."/>
            <person name="della Torre A."/>
            <person name="Roth C.W."/>
            <person name="Louis C."/>
            <person name="Kalush F."/>
            <person name="Mural R.J."/>
            <person name="Myers E.W."/>
            <person name="Adams M.D."/>
            <person name="Smith H.O."/>
            <person name="Broder S."/>
            <person name="Gardner M.J."/>
            <person name="Fraser C.M."/>
            <person name="Birney E."/>
            <person name="Bork P."/>
            <person name="Brey P.T."/>
            <person name="Venter J.C."/>
            <person name="Weissenbach J."/>
            <person name="Kafatos F.C."/>
            <person name="Collins F.H."/>
            <person name="Hoffman S.L."/>
        </authorList>
    </citation>
    <scope>NUCLEOTIDE SEQUENCE [LARGE SCALE GENOMIC DNA]</scope>
    <source>
        <strain evidence="10 12">PEST</strain>
    </source>
</reference>
<dbReference type="InterPro" id="IPR017930">
    <property type="entry name" value="Myb_dom"/>
</dbReference>
<protein>
    <submittedName>
        <fullName evidence="10">AGAP001156-PA</fullName>
    </submittedName>
</protein>
<dbReference type="PROSITE" id="PS51293">
    <property type="entry name" value="SANT"/>
    <property type="match status" value="1"/>
</dbReference>
<feature type="region of interest" description="Disordered" evidence="6">
    <location>
        <begin position="936"/>
        <end position="979"/>
    </location>
</feature>
<evidence type="ECO:0000259" key="7">
    <source>
        <dbReference type="PROSITE" id="PS50090"/>
    </source>
</evidence>
<dbReference type="PaxDb" id="7165-AGAP001156-PA"/>
<dbReference type="eggNOG" id="KOG0049">
    <property type="taxonomic scope" value="Eukaryota"/>
</dbReference>
<feature type="region of interest" description="Disordered" evidence="6">
    <location>
        <begin position="859"/>
        <end position="907"/>
    </location>
</feature>
<dbReference type="VEuPathDB" id="VectorBase:AGAP001156"/>
<reference evidence="11" key="6">
    <citation type="submission" date="2020-05" db="UniProtKB">
        <authorList>
            <consortium name="EnsemblMetazoa"/>
        </authorList>
    </citation>
    <scope>IDENTIFICATION</scope>
    <source>
        <strain evidence="11">PEST</strain>
    </source>
</reference>
<accession>A7UVR7</accession>
<dbReference type="InterPro" id="IPR001005">
    <property type="entry name" value="SANT/Myb"/>
</dbReference>
<dbReference type="EMBL" id="AAAB01008987">
    <property type="protein sequence ID" value="EDO63291.2"/>
    <property type="molecule type" value="Genomic_DNA"/>
</dbReference>
<dbReference type="KEGG" id="aga:5667697"/>
<dbReference type="PANTHER" id="PTHR46621">
    <property type="entry name" value="SNRNA-ACTIVATING PROTEIN COMPLEX SUBUNIT 4"/>
    <property type="match status" value="1"/>
</dbReference>
<feature type="domain" description="HTH myb-type" evidence="9">
    <location>
        <begin position="256"/>
        <end position="311"/>
    </location>
</feature>
<dbReference type="PROSITE" id="PS50090">
    <property type="entry name" value="MYB_LIKE"/>
    <property type="match status" value="2"/>
</dbReference>
<evidence type="ECO:0000256" key="5">
    <source>
        <dbReference type="ARBA" id="ARBA00023242"/>
    </source>
</evidence>
<feature type="region of interest" description="Disordered" evidence="6">
    <location>
        <begin position="1"/>
        <end position="33"/>
    </location>
</feature>
<evidence type="ECO:0000256" key="4">
    <source>
        <dbReference type="ARBA" id="ARBA00023163"/>
    </source>
</evidence>
<feature type="region of interest" description="Disordered" evidence="6">
    <location>
        <begin position="1314"/>
        <end position="1346"/>
    </location>
</feature>
<evidence type="ECO:0000256" key="6">
    <source>
        <dbReference type="SAM" id="MobiDB-lite"/>
    </source>
</evidence>
<reference evidence="10" key="2">
    <citation type="submission" date="2002-03" db="EMBL/GenBank/DDBJ databases">
        <authorList>
            <consortium name="The Anopheles Genome Sequencing Consortium"/>
        </authorList>
    </citation>
    <scope>NUCLEOTIDE SEQUENCE</scope>
    <source>
        <strain evidence="10">PEST</strain>
    </source>
</reference>
<dbReference type="GO" id="GO:0019185">
    <property type="term" value="C:snRNA-activating protein complex"/>
    <property type="evidence" value="ECO:0000318"/>
    <property type="project" value="GO_Central"/>
</dbReference>
<dbReference type="PANTHER" id="PTHR46621:SF1">
    <property type="entry name" value="SNRNA-ACTIVATING PROTEIN COMPLEX SUBUNIT 4"/>
    <property type="match status" value="1"/>
</dbReference>
<dbReference type="GO" id="GO:0005634">
    <property type="term" value="C:nucleus"/>
    <property type="evidence" value="ECO:0007669"/>
    <property type="project" value="UniProtKB-SubCell"/>
</dbReference>
<keyword evidence="12" id="KW-1185">Reference proteome</keyword>
<dbReference type="InterPro" id="IPR051575">
    <property type="entry name" value="Myb-like_DNA-bd"/>
</dbReference>
<feature type="compositionally biased region" description="Basic and acidic residues" evidence="6">
    <location>
        <begin position="22"/>
        <end position="33"/>
    </location>
</feature>
<keyword evidence="5" id="KW-0539">Nucleus</keyword>
<dbReference type="FunCoup" id="A7UVR7">
    <property type="interactions" value="3"/>
</dbReference>
<feature type="compositionally biased region" description="Acidic residues" evidence="6">
    <location>
        <begin position="1319"/>
        <end position="1338"/>
    </location>
</feature>
<dbReference type="Gene3D" id="1.10.10.60">
    <property type="entry name" value="Homeodomain-like"/>
    <property type="match status" value="4"/>
</dbReference>
<name>A7UVR7_ANOGA</name>
<evidence type="ECO:0000259" key="9">
    <source>
        <dbReference type="PROSITE" id="PS51294"/>
    </source>
</evidence>
<feature type="compositionally biased region" description="Basic and acidic residues" evidence="6">
    <location>
        <begin position="1246"/>
        <end position="1256"/>
    </location>
</feature>
<reference evidence="10" key="4">
    <citation type="journal article" date="2007" name="Genome Biol.">
        <title>Update of the Anopheles gambiae PEST genome assembly.</title>
        <authorList>
            <person name="Sharakhova M.V."/>
            <person name="Hammond M.P."/>
            <person name="Lobo N.F."/>
            <person name="Krzywinski J."/>
            <person name="Unger M.F."/>
            <person name="Hillenmeyer M.E."/>
            <person name="Bruggner R.V."/>
            <person name="Birney E."/>
            <person name="Collins F.H."/>
        </authorList>
    </citation>
    <scope>NUCLEOTIDE SEQUENCE</scope>
    <source>
        <strain evidence="10">PEST</strain>
    </source>
</reference>
<sequence length="1346" mass="153050">MSSVSSDYESSYYTESEAESDYVTHEDGQQTHHNHTLEVEDIIREHVNVTTKNAIGLNHHYKTKLLMLRMQLEGLLARCQNRLIEVEKGLDDLRQNLAPKPRPARPRYPGYICGQPFFKDHELYPGPHNEDYLYRKNVKKEFFPLDLFESTESLWTHKDKHKLTSSIQTQAQEFLQRENELREKICNNSESAARIRKERMELSTLPIEEIWHKAQSYDGQYGRQKFTVDWLQISTSVMCGRHSAAACEGMWNNYLKPGFKRAMWTQEEETKLVEAAESHKFHNWDQIADRVGQRSEYQCFVHYQTNFSELVQSKKMPWTREEDELLLRLVDENRIGNNVIWNKIVERMPYRNKVQVYHRYKYTLLRPLRGAKFTEEEDCVITAYVQQYGDDFKFFPDDMLPGRTTKQVWARYKNTLRFVNRHVGWSLGEDKRLMSYIAEHLTEEGPQKISWAHCSKYLGNHSRLSCRTRYYTIERFLEKNPEATLDDVPRREKKKLSTKVTDKNWIETIFDIKSAPKSGARKTGSGPINLFQTGKPTTAEWSLYEQMKFCFRYKFGNRLAVDTTQSHILTGTKMLLHLLEAFHEDSMNKAMLPCSAQRQLNANDKAALNAVLRSPLDWPTVVSIMRPKITVSGDAMLFCRIPPNYNTVLGLRGVCLNACSTSEQTETKQMLPELKVKKIGKLDEAMYDQAMTAFVERFRKIFHWTMLLMMLNIDDVTLENDEPLGNFPANTSISNPMLGQMVNSALATPSTAKKTAKPEIQLKPLQNLICPVKTDKLMHVPCGVETYPEQAATSSSFVAPIARESNESNLKLVTNITIIDPKDLPAVTEHENRGEVISDHRQSLVDHYQQRADNRFPLLEEQAQAPAENKTTNKRKPREKKASNARISTKKEKPRNNKNRNTEQNVNLLAIPESELTSDVTPDQQTLLDQYQLFGPSKTEIQTPTTSKTTSKRKPRKTKAASRPRKSTKNLAPCVDGQHENGVGQIATVLEPSSTNSNHNVAHNVTTFTIMEVPQTMYLMHQQQQQQLSLDYVAAHVPCVQETPAQCIGDLGGHHSNSIYGEQTIQNMAKACDELQPATAVQCSTEYCTPPTTMMANLSDNPSPSGSNTNVLEMLANPVEGTSAGNSFPEVTEVPCRPVPAACDDMVIVDKNHYLPDIGAMTIISNTRDGNQELERLIVTEREIQVPSGQIAFEGNFISYCFTDEHNPETQEMLAAYKDKHTPLENTAAVPCESVSWHQTLNSSEDDAKTVVKDSEEPNAAYRGEEGSTVTPTETVPKDETTETVDTKPSFNLELLNDIDGGQVTAVDIIRMLRTRHDEDDDDDEDSDEDTELEDDVPNDAAGCTG</sequence>
<evidence type="ECO:0000313" key="11">
    <source>
        <dbReference type="EnsemblMetazoa" id="AGAP001156-PA"/>
    </source>
</evidence>
<dbReference type="Pfam" id="PF00249">
    <property type="entry name" value="Myb_DNA-binding"/>
    <property type="match status" value="2"/>
</dbReference>
<feature type="compositionally biased region" description="Basic residues" evidence="6">
    <location>
        <begin position="950"/>
        <end position="968"/>
    </location>
</feature>
<comment type="subcellular location">
    <subcellularLocation>
        <location evidence="1">Nucleus</location>
    </subcellularLocation>
</comment>
<dbReference type="Proteomes" id="UP000007062">
    <property type="component" value="Chromosome 2R"/>
</dbReference>
<dbReference type="SUPFAM" id="SSF46689">
    <property type="entry name" value="Homeodomain-like"/>
    <property type="match status" value="3"/>
</dbReference>
<reference evidence="10 11" key="3">
    <citation type="journal article" date="2004" name="Trends Parasitol.">
        <title>The Anopheles gambiae genome: an update.</title>
        <authorList>
            <person name="Mongin E."/>
            <person name="Louis C."/>
            <person name="Holt R.A."/>
            <person name="Birney E."/>
            <person name="Collins F.H."/>
        </authorList>
    </citation>
    <scope>NUCLEOTIDE SEQUENCE</scope>
    <source>
        <strain evidence="10 11">PEST</strain>
    </source>
</reference>
<dbReference type="GO" id="GO:0042796">
    <property type="term" value="P:snRNA transcription by RNA polymerase III"/>
    <property type="evidence" value="ECO:0000318"/>
    <property type="project" value="GO_Central"/>
</dbReference>
<dbReference type="CDD" id="cd00167">
    <property type="entry name" value="SANT"/>
    <property type="match status" value="4"/>
</dbReference>
<dbReference type="GO" id="GO:0001006">
    <property type="term" value="F:RNA polymerase III type 3 promoter sequence-specific DNA binding"/>
    <property type="evidence" value="ECO:0000318"/>
    <property type="project" value="GO_Central"/>
</dbReference>
<feature type="domain" description="HTH myb-type" evidence="9">
    <location>
        <begin position="314"/>
        <end position="369"/>
    </location>
</feature>
<keyword evidence="3" id="KW-0238">DNA-binding</keyword>
<evidence type="ECO:0000256" key="1">
    <source>
        <dbReference type="ARBA" id="ARBA00004123"/>
    </source>
</evidence>
<feature type="domain" description="SANT" evidence="8">
    <location>
        <begin position="263"/>
        <end position="311"/>
    </location>
</feature>
<organism evidence="10">
    <name type="scientific">Anopheles gambiae</name>
    <name type="common">African malaria mosquito</name>
    <dbReference type="NCBI Taxonomy" id="7165"/>
    <lineage>
        <taxon>Eukaryota</taxon>
        <taxon>Metazoa</taxon>
        <taxon>Ecdysozoa</taxon>
        <taxon>Arthropoda</taxon>
        <taxon>Hexapoda</taxon>
        <taxon>Insecta</taxon>
        <taxon>Pterygota</taxon>
        <taxon>Neoptera</taxon>
        <taxon>Endopterygota</taxon>
        <taxon>Diptera</taxon>
        <taxon>Nematocera</taxon>
        <taxon>Culicoidea</taxon>
        <taxon>Culicidae</taxon>
        <taxon>Anophelinae</taxon>
        <taxon>Anopheles</taxon>
    </lineage>
</organism>
<keyword evidence="2" id="KW-0805">Transcription regulation</keyword>